<dbReference type="Pfam" id="PF07715">
    <property type="entry name" value="Plug"/>
    <property type="match status" value="1"/>
</dbReference>
<dbReference type="InterPro" id="IPR023996">
    <property type="entry name" value="TonB-dep_OMP_SusC/RagA"/>
</dbReference>
<keyword evidence="10" id="KW-0732">Signal</keyword>
<name>A0A7K0KGM9_9BACT</name>
<dbReference type="Gene3D" id="2.170.130.10">
    <property type="entry name" value="TonB-dependent receptor, plug domain"/>
    <property type="match status" value="1"/>
</dbReference>
<dbReference type="GO" id="GO:0009279">
    <property type="term" value="C:cell outer membrane"/>
    <property type="evidence" value="ECO:0007669"/>
    <property type="project" value="UniProtKB-SubCell"/>
</dbReference>
<dbReference type="Proteomes" id="UP000438914">
    <property type="component" value="Unassembled WGS sequence"/>
</dbReference>
<protein>
    <submittedName>
        <fullName evidence="13">TonB-dependent receptor</fullName>
    </submittedName>
</protein>
<dbReference type="Gene3D" id="2.40.170.20">
    <property type="entry name" value="TonB-dependent receptor, beta-barrel domain"/>
    <property type="match status" value="1"/>
</dbReference>
<feature type="signal peptide" evidence="10">
    <location>
        <begin position="1"/>
        <end position="27"/>
    </location>
</feature>
<organism evidence="13 14">
    <name type="scientific">Hallella mizrahii</name>
    <dbReference type="NCBI Taxonomy" id="2606637"/>
    <lineage>
        <taxon>Bacteria</taxon>
        <taxon>Pseudomonadati</taxon>
        <taxon>Bacteroidota</taxon>
        <taxon>Bacteroidia</taxon>
        <taxon>Bacteroidales</taxon>
        <taxon>Prevotellaceae</taxon>
        <taxon>Hallella</taxon>
    </lineage>
</organism>
<keyword evidence="13" id="KW-0675">Receptor</keyword>
<keyword evidence="7 8" id="KW-0998">Cell outer membrane</keyword>
<evidence type="ECO:0000256" key="9">
    <source>
        <dbReference type="RuleBase" id="RU003357"/>
    </source>
</evidence>
<sequence length="1049" mass="115885">MKQVKIKLPLRTLALAGGLFLSATAFAQSGAVKGQVKDATGEPVMGATITANGKTVGITDMDGNYSINVAPGTKLTFTYLGMAPQTVAAGDNMVVTLKADEKTLDQVVVIGYGVAKKTDVTGSVTAIKPDDMNHGLQTNAQDMLSGKIAGVNVISTNGQPGAGAQIRIRGGSSLNASNDPLIVIDGLAMDNYGVQGLTNPLSMVNPNDIESFTVLKDASATAIYGSRASNGVIIITTKKGRSGQAPKVSYNGNVSVSTHKKLIDVMDGNQYREFIKNLYGEDSDAYRSLGYSSLSDETITPTYDKDGHLNGYKSSFGTTGDQQFANTDWQKQIYRTAVSTDHNITVSGGLKNMPYRVSLGYTNNQGIVKTSKFERYTGSFNLSPSLLGDHLKLNINGKGMIAKTHYNDGGVIGAARYMDPTKPVSFSNAVYDKYFGGYTQWYNASSSYLDPTWGVSYNRNATSNPVALLNMKDDRATSKTLVGNIEADYKIHGFEDLHLHVNAGADVSTGKQNTDISRFSYSNSYYGYNGWNKMDTYNLSFSAYAQYLKDFAEVHHIDVMAGYEYQHFHKKTDWNGYGMYPSTWSEADKQNKPYNAPTSITQYKTENFLVSFYGRLNYSLMDRYLLTFTLRDDGSSRFAKGNRWGLFPSVALAWKMKDESFLKNVNWLYDAKLRLGWGKTGQQEGIGDYTYIPTYTPNIDHAYYSVIKNAKGEGVTYRPDAYNPNLTWEKTATWNAGLDLSFLRDRITMNLDWYYRKTTDLINSVYVSAGSNFRNKVTSNIGSLHNTGFEFATTVRPIQTPAFRWEVNYNLTYNKNKIDELVSGSGDNYYVETGGISAGTGGTIQAHAVGHPSNAFYVYQQVYDKDGKPIQNTFVDRNGNGYLDSGDRYFYYKPAPDVTMGLGSKFIYKNWDLSFSMRASLGNYVYNDNFAGSCNVGSGAVYTLGYAGNRPVKAVELGFNSPSTEQFYSDYFVENASFLKMDNITLGYSFDSLFKANKYQGISGRLYLTAQNVFTITNYSGMDPEITNGIDNSLYPRPFTVIFGLNLNF</sequence>
<dbReference type="SUPFAM" id="SSF49464">
    <property type="entry name" value="Carboxypeptidase regulatory domain-like"/>
    <property type="match status" value="1"/>
</dbReference>
<evidence type="ECO:0000256" key="8">
    <source>
        <dbReference type="PROSITE-ProRule" id="PRU01360"/>
    </source>
</evidence>
<keyword evidence="4 8" id="KW-0812">Transmembrane</keyword>
<feature type="domain" description="TonB-dependent receptor plug" evidence="12">
    <location>
        <begin position="117"/>
        <end position="232"/>
    </location>
</feature>
<proteinExistence type="inferred from homology"/>
<keyword evidence="6 8" id="KW-0472">Membrane</keyword>
<dbReference type="Pfam" id="PF13715">
    <property type="entry name" value="CarbopepD_reg_2"/>
    <property type="match status" value="1"/>
</dbReference>
<dbReference type="EMBL" id="VUNG01000018">
    <property type="protein sequence ID" value="MST84610.1"/>
    <property type="molecule type" value="Genomic_DNA"/>
</dbReference>
<evidence type="ECO:0000256" key="10">
    <source>
        <dbReference type="SAM" id="SignalP"/>
    </source>
</evidence>
<keyword evidence="14" id="KW-1185">Reference proteome</keyword>
<dbReference type="Gene3D" id="2.60.40.1120">
    <property type="entry name" value="Carboxypeptidase-like, regulatory domain"/>
    <property type="match status" value="1"/>
</dbReference>
<feature type="domain" description="TonB-dependent receptor-like beta-barrel" evidence="11">
    <location>
        <begin position="437"/>
        <end position="912"/>
    </location>
</feature>
<dbReference type="InterPro" id="IPR012910">
    <property type="entry name" value="Plug_dom"/>
</dbReference>
<gene>
    <name evidence="13" type="ORF">FYJ73_08000</name>
</gene>
<keyword evidence="5 9" id="KW-0798">TonB box</keyword>
<reference evidence="13 14" key="1">
    <citation type="submission" date="2019-08" db="EMBL/GenBank/DDBJ databases">
        <title>In-depth cultivation of the pig gut microbiome towards novel bacterial diversity and tailored functional studies.</title>
        <authorList>
            <person name="Wylensek D."/>
            <person name="Hitch T.C.A."/>
            <person name="Clavel T."/>
        </authorList>
    </citation>
    <scope>NUCLEOTIDE SEQUENCE [LARGE SCALE GENOMIC DNA]</scope>
    <source>
        <strain evidence="13 14">LKV-178-WT-2A</strain>
    </source>
</reference>
<keyword evidence="3 8" id="KW-1134">Transmembrane beta strand</keyword>
<evidence type="ECO:0000259" key="11">
    <source>
        <dbReference type="Pfam" id="PF00593"/>
    </source>
</evidence>
<comment type="similarity">
    <text evidence="8 9">Belongs to the TonB-dependent receptor family.</text>
</comment>
<comment type="caution">
    <text evidence="13">The sequence shown here is derived from an EMBL/GenBank/DDBJ whole genome shotgun (WGS) entry which is preliminary data.</text>
</comment>
<evidence type="ECO:0000256" key="3">
    <source>
        <dbReference type="ARBA" id="ARBA00022452"/>
    </source>
</evidence>
<dbReference type="NCBIfam" id="TIGR04057">
    <property type="entry name" value="SusC_RagA_signa"/>
    <property type="match status" value="1"/>
</dbReference>
<dbReference type="FunFam" id="2.170.130.10:FF:000008">
    <property type="entry name" value="SusC/RagA family TonB-linked outer membrane protein"/>
    <property type="match status" value="1"/>
</dbReference>
<dbReference type="InterPro" id="IPR023997">
    <property type="entry name" value="TonB-dep_OMP_SusC/RagA_CS"/>
</dbReference>
<keyword evidence="2 8" id="KW-0813">Transport</keyword>
<dbReference type="Pfam" id="PF00593">
    <property type="entry name" value="TonB_dep_Rec_b-barrel"/>
    <property type="match status" value="1"/>
</dbReference>
<feature type="chain" id="PRO_5029791457" evidence="10">
    <location>
        <begin position="28"/>
        <end position="1049"/>
    </location>
</feature>
<evidence type="ECO:0000256" key="2">
    <source>
        <dbReference type="ARBA" id="ARBA00022448"/>
    </source>
</evidence>
<evidence type="ECO:0000256" key="5">
    <source>
        <dbReference type="ARBA" id="ARBA00023077"/>
    </source>
</evidence>
<dbReference type="InterPro" id="IPR008969">
    <property type="entry name" value="CarboxyPept-like_regulatory"/>
</dbReference>
<dbReference type="InterPro" id="IPR037066">
    <property type="entry name" value="Plug_dom_sf"/>
</dbReference>
<dbReference type="PROSITE" id="PS52016">
    <property type="entry name" value="TONB_DEPENDENT_REC_3"/>
    <property type="match status" value="1"/>
</dbReference>
<dbReference type="InterPro" id="IPR039426">
    <property type="entry name" value="TonB-dep_rcpt-like"/>
</dbReference>
<comment type="subcellular location">
    <subcellularLocation>
        <location evidence="1 8">Cell outer membrane</location>
        <topology evidence="1 8">Multi-pass membrane protein</topology>
    </subcellularLocation>
</comment>
<evidence type="ECO:0000313" key="14">
    <source>
        <dbReference type="Proteomes" id="UP000438914"/>
    </source>
</evidence>
<dbReference type="AlphaFoldDB" id="A0A7K0KGM9"/>
<dbReference type="SUPFAM" id="SSF56935">
    <property type="entry name" value="Porins"/>
    <property type="match status" value="1"/>
</dbReference>
<accession>A0A7K0KGM9</accession>
<evidence type="ECO:0000256" key="7">
    <source>
        <dbReference type="ARBA" id="ARBA00023237"/>
    </source>
</evidence>
<evidence type="ECO:0000256" key="6">
    <source>
        <dbReference type="ARBA" id="ARBA00023136"/>
    </source>
</evidence>
<evidence type="ECO:0000256" key="4">
    <source>
        <dbReference type="ARBA" id="ARBA00022692"/>
    </source>
</evidence>
<dbReference type="InterPro" id="IPR000531">
    <property type="entry name" value="Beta-barrel_TonB"/>
</dbReference>
<dbReference type="RefSeq" id="WP_154534196.1">
    <property type="nucleotide sequence ID" value="NZ_VUNG01000018.1"/>
</dbReference>
<evidence type="ECO:0000259" key="12">
    <source>
        <dbReference type="Pfam" id="PF07715"/>
    </source>
</evidence>
<dbReference type="NCBIfam" id="TIGR04056">
    <property type="entry name" value="OMP_RagA_SusC"/>
    <property type="match status" value="1"/>
</dbReference>
<dbReference type="InterPro" id="IPR036942">
    <property type="entry name" value="Beta-barrel_TonB_sf"/>
</dbReference>
<evidence type="ECO:0000256" key="1">
    <source>
        <dbReference type="ARBA" id="ARBA00004571"/>
    </source>
</evidence>
<evidence type="ECO:0000313" key="13">
    <source>
        <dbReference type="EMBL" id="MST84610.1"/>
    </source>
</evidence>